<dbReference type="AlphaFoldDB" id="A0A430G3L6"/>
<evidence type="ECO:0000256" key="1">
    <source>
        <dbReference type="SAM" id="SignalP"/>
    </source>
</evidence>
<dbReference type="Proteomes" id="UP000287746">
    <property type="component" value="Unassembled WGS sequence"/>
</dbReference>
<gene>
    <name evidence="2" type="ORF">DAH66_10455</name>
</gene>
<evidence type="ECO:0000313" key="2">
    <source>
        <dbReference type="EMBL" id="RSY85481.1"/>
    </source>
</evidence>
<dbReference type="RefSeq" id="WP_126004453.1">
    <property type="nucleotide sequence ID" value="NZ_QQYZ01000008.1"/>
</dbReference>
<organism evidence="2 3">
    <name type="scientific">Sphingomonas koreensis</name>
    <dbReference type="NCBI Taxonomy" id="93064"/>
    <lineage>
        <taxon>Bacteria</taxon>
        <taxon>Pseudomonadati</taxon>
        <taxon>Pseudomonadota</taxon>
        <taxon>Alphaproteobacteria</taxon>
        <taxon>Sphingomonadales</taxon>
        <taxon>Sphingomonadaceae</taxon>
        <taxon>Sphingomonas</taxon>
    </lineage>
</organism>
<evidence type="ECO:0000313" key="3">
    <source>
        <dbReference type="Proteomes" id="UP000287746"/>
    </source>
</evidence>
<accession>A0A430G3L6</accession>
<keyword evidence="1" id="KW-0732">Signal</keyword>
<dbReference type="EMBL" id="QQYZ01000008">
    <property type="protein sequence ID" value="RSY85481.1"/>
    <property type="molecule type" value="Genomic_DNA"/>
</dbReference>
<sequence length="281" mass="30920">MISIIIAGLLLGMSLSPDAAPATLPKAEASAELKPDKSRQTRAAYFDRPMALAAARKSGQAAPVIVLLTSDPWLMAIGSDSPSFALYEDGTVIYATKSGFKSAKLAGAELEAMRRAYADPELAALSGAYEADLATDQPDNDLLVYGAERPFFISVYGSFTRVGQRLPGAIWSAYARLRAFDPPNAVDWLPEKIEVMIWPYEYAPEESIKWPQEWPGLDDPATRKRRDAYSIFLPSSELDKLNVFLAARKQKGAVEIGGKKWAVSFRMPFAHENLWMGPRTE</sequence>
<feature type="signal peptide" evidence="1">
    <location>
        <begin position="1"/>
        <end position="19"/>
    </location>
</feature>
<protein>
    <submittedName>
        <fullName evidence="2">Uncharacterized protein</fullName>
    </submittedName>
</protein>
<name>A0A430G3L6_9SPHN</name>
<reference evidence="2 3" key="1">
    <citation type="submission" date="2018-07" db="EMBL/GenBank/DDBJ databases">
        <title>Genomic and Epidemiologic Investigation of an Indolent Hospital Outbreak.</title>
        <authorList>
            <person name="Johnson R.C."/>
            <person name="Deming C."/>
            <person name="Conlan S."/>
            <person name="Zellmer C.J."/>
            <person name="Michelin A.V."/>
            <person name="Lee-Lin S."/>
            <person name="Thomas P.J."/>
            <person name="Park M."/>
            <person name="Weingarten R.A."/>
            <person name="Less J."/>
            <person name="Dekker J.P."/>
            <person name="Frank K.M."/>
            <person name="Musser K.A."/>
            <person name="Mcquiston J.R."/>
            <person name="Henderson D.K."/>
            <person name="Lau A.F."/>
            <person name="Palmore T.N."/>
            <person name="Segre J.A."/>
        </authorList>
    </citation>
    <scope>NUCLEOTIDE SEQUENCE [LARGE SCALE GENOMIC DNA]</scope>
    <source>
        <strain evidence="2 3">SK-CDC1_0717</strain>
    </source>
</reference>
<feature type="chain" id="PRO_5019489794" evidence="1">
    <location>
        <begin position="20"/>
        <end position="281"/>
    </location>
</feature>
<proteinExistence type="predicted"/>
<comment type="caution">
    <text evidence="2">The sequence shown here is derived from an EMBL/GenBank/DDBJ whole genome shotgun (WGS) entry which is preliminary data.</text>
</comment>